<evidence type="ECO:0000313" key="3">
    <source>
        <dbReference type="Proteomes" id="UP000823775"/>
    </source>
</evidence>
<comment type="caution">
    <text evidence="2">The sequence shown here is derived from an EMBL/GenBank/DDBJ whole genome shotgun (WGS) entry which is preliminary data.</text>
</comment>
<evidence type="ECO:0000256" key="1">
    <source>
        <dbReference type="SAM" id="MobiDB-lite"/>
    </source>
</evidence>
<dbReference type="Proteomes" id="UP000823775">
    <property type="component" value="Unassembled WGS sequence"/>
</dbReference>
<reference evidence="2 3" key="1">
    <citation type="journal article" date="2021" name="BMC Genomics">
        <title>Datura genome reveals duplications of psychoactive alkaloid biosynthetic genes and high mutation rate following tissue culture.</title>
        <authorList>
            <person name="Rajewski A."/>
            <person name="Carter-House D."/>
            <person name="Stajich J."/>
            <person name="Litt A."/>
        </authorList>
    </citation>
    <scope>NUCLEOTIDE SEQUENCE [LARGE SCALE GENOMIC DNA]</scope>
    <source>
        <strain evidence="2">AR-01</strain>
    </source>
</reference>
<evidence type="ECO:0000313" key="2">
    <source>
        <dbReference type="EMBL" id="MCE3215609.1"/>
    </source>
</evidence>
<feature type="compositionally biased region" description="Basic and acidic residues" evidence="1">
    <location>
        <begin position="7"/>
        <end position="53"/>
    </location>
</feature>
<protein>
    <submittedName>
        <fullName evidence="2">Uncharacterized protein</fullName>
    </submittedName>
</protein>
<feature type="non-terminal residue" evidence="2">
    <location>
        <position position="1"/>
    </location>
</feature>
<proteinExistence type="predicted"/>
<keyword evidence="3" id="KW-1185">Reference proteome</keyword>
<name>A0ABS8WVT0_DATST</name>
<accession>A0ABS8WVT0</accession>
<gene>
    <name evidence="2" type="ORF">HAX54_002968</name>
</gene>
<feature type="region of interest" description="Disordered" evidence="1">
    <location>
        <begin position="1"/>
        <end position="53"/>
    </location>
</feature>
<organism evidence="2 3">
    <name type="scientific">Datura stramonium</name>
    <name type="common">Jimsonweed</name>
    <name type="synonym">Common thornapple</name>
    <dbReference type="NCBI Taxonomy" id="4076"/>
    <lineage>
        <taxon>Eukaryota</taxon>
        <taxon>Viridiplantae</taxon>
        <taxon>Streptophyta</taxon>
        <taxon>Embryophyta</taxon>
        <taxon>Tracheophyta</taxon>
        <taxon>Spermatophyta</taxon>
        <taxon>Magnoliopsida</taxon>
        <taxon>eudicotyledons</taxon>
        <taxon>Gunneridae</taxon>
        <taxon>Pentapetalae</taxon>
        <taxon>asterids</taxon>
        <taxon>lamiids</taxon>
        <taxon>Solanales</taxon>
        <taxon>Solanaceae</taxon>
        <taxon>Solanoideae</taxon>
        <taxon>Datureae</taxon>
        <taxon>Datura</taxon>
    </lineage>
</organism>
<dbReference type="EMBL" id="JACEIK010011322">
    <property type="protein sequence ID" value="MCE3215609.1"/>
    <property type="molecule type" value="Genomic_DNA"/>
</dbReference>
<sequence length="53" mass="6073">TTPRWLATDEEKYEPSFRKTACHSEDRAKSNKHLEPMDEGKDGPSIKERIKAG</sequence>